<evidence type="ECO:0000256" key="3">
    <source>
        <dbReference type="ARBA" id="ARBA00022525"/>
    </source>
</evidence>
<dbReference type="Ensembl" id="ENSCLAT00000010956.1">
    <property type="protein sequence ID" value="ENSCLAP00000010823.1"/>
    <property type="gene ID" value="ENSCLAG00000007470.1"/>
</dbReference>
<dbReference type="Proteomes" id="UP000694398">
    <property type="component" value="Unassembled WGS sequence"/>
</dbReference>
<evidence type="ECO:0000256" key="10">
    <source>
        <dbReference type="SAM" id="SignalP"/>
    </source>
</evidence>
<evidence type="ECO:0000256" key="5">
    <source>
        <dbReference type="ARBA" id="ARBA00022702"/>
    </source>
</evidence>
<dbReference type="PANTHER" id="PTHR10558:SF1">
    <property type="entry name" value="CORTISTATIN"/>
    <property type="match status" value="1"/>
</dbReference>
<keyword evidence="3" id="KW-0964">Secreted</keyword>
<feature type="signal peptide" evidence="10">
    <location>
        <begin position="1"/>
        <end position="32"/>
    </location>
</feature>
<evidence type="ECO:0000256" key="4">
    <source>
        <dbReference type="ARBA" id="ARBA00022685"/>
    </source>
</evidence>
<dbReference type="InterPro" id="IPR018142">
    <property type="entry name" value="Somatostatin/Cortistatin_C"/>
</dbReference>
<feature type="domain" description="Somatostatin/Cortistatin C-terminal" evidence="11">
    <location>
        <begin position="103"/>
        <end position="116"/>
    </location>
</feature>
<dbReference type="Pfam" id="PF03002">
    <property type="entry name" value="Somatostatin"/>
    <property type="match status" value="1"/>
</dbReference>
<evidence type="ECO:0000256" key="8">
    <source>
        <dbReference type="PIRSR" id="PIRSR001814-1"/>
    </source>
</evidence>
<reference evidence="12" key="2">
    <citation type="submission" date="2025-09" db="UniProtKB">
        <authorList>
            <consortium name="Ensembl"/>
        </authorList>
    </citation>
    <scope>IDENTIFICATION</scope>
</reference>
<evidence type="ECO:0000256" key="7">
    <source>
        <dbReference type="ARBA" id="ARBA00023157"/>
    </source>
</evidence>
<evidence type="ECO:0000313" key="13">
    <source>
        <dbReference type="Proteomes" id="UP000694398"/>
    </source>
</evidence>
<evidence type="ECO:0000256" key="2">
    <source>
        <dbReference type="ARBA" id="ARBA00008327"/>
    </source>
</evidence>
<dbReference type="GO" id="GO:0005615">
    <property type="term" value="C:extracellular space"/>
    <property type="evidence" value="ECO:0007669"/>
    <property type="project" value="TreeGrafter"/>
</dbReference>
<name>A0A8C2V6D0_CHILA</name>
<reference evidence="12" key="1">
    <citation type="submission" date="2025-08" db="UniProtKB">
        <authorList>
            <consortium name="Ensembl"/>
        </authorList>
    </citation>
    <scope>IDENTIFICATION</scope>
</reference>
<feature type="compositionally biased region" description="Gly residues" evidence="9">
    <location>
        <begin position="77"/>
        <end position="89"/>
    </location>
</feature>
<dbReference type="PANTHER" id="PTHR10558">
    <property type="entry name" value="SOMATOSTATIN"/>
    <property type="match status" value="1"/>
</dbReference>
<dbReference type="InterPro" id="IPR004250">
    <property type="entry name" value="Somatostatin"/>
</dbReference>
<sequence>MGGSRARGTRAWACRTLLLLLLLLLLWGAAAPAPALEGDPASLDSHVQEVAEIKKNNLLTFLARWHAWTSHSSPGDLAGGAAGEPGKGQEGAPLQQPPRRDQTRCKNFFWKTFSSCK</sequence>
<evidence type="ECO:0000256" key="9">
    <source>
        <dbReference type="SAM" id="MobiDB-lite"/>
    </source>
</evidence>
<dbReference type="GeneTree" id="ENSGT00730000111752"/>
<dbReference type="GO" id="GO:0001664">
    <property type="term" value="F:G protein-coupled receptor binding"/>
    <property type="evidence" value="ECO:0007669"/>
    <property type="project" value="Ensembl"/>
</dbReference>
<evidence type="ECO:0000259" key="11">
    <source>
        <dbReference type="Pfam" id="PF03002"/>
    </source>
</evidence>
<organism evidence="12 13">
    <name type="scientific">Chinchilla lanigera</name>
    <name type="common">Long-tailed chinchilla</name>
    <name type="synonym">Chinchilla villidera</name>
    <dbReference type="NCBI Taxonomy" id="34839"/>
    <lineage>
        <taxon>Eukaryota</taxon>
        <taxon>Metazoa</taxon>
        <taxon>Chordata</taxon>
        <taxon>Craniata</taxon>
        <taxon>Vertebrata</taxon>
        <taxon>Euteleostomi</taxon>
        <taxon>Mammalia</taxon>
        <taxon>Eutheria</taxon>
        <taxon>Euarchontoglires</taxon>
        <taxon>Glires</taxon>
        <taxon>Rodentia</taxon>
        <taxon>Hystricomorpha</taxon>
        <taxon>Chinchillidae</taxon>
        <taxon>Chinchilla</taxon>
    </lineage>
</organism>
<evidence type="ECO:0000256" key="1">
    <source>
        <dbReference type="ARBA" id="ARBA00004613"/>
    </source>
</evidence>
<evidence type="ECO:0000256" key="6">
    <source>
        <dbReference type="ARBA" id="ARBA00022729"/>
    </source>
</evidence>
<keyword evidence="7 8" id="KW-1015">Disulfide bond</keyword>
<proteinExistence type="inferred from homology"/>
<dbReference type="PIRSF" id="PIRSF001814">
    <property type="entry name" value="Somatostatin"/>
    <property type="match status" value="1"/>
</dbReference>
<protein>
    <submittedName>
        <fullName evidence="12">Cortistatin</fullName>
    </submittedName>
</protein>
<feature type="region of interest" description="Disordered" evidence="9">
    <location>
        <begin position="71"/>
        <end position="103"/>
    </location>
</feature>
<keyword evidence="5" id="KW-0372">Hormone</keyword>
<dbReference type="AlphaFoldDB" id="A0A8C2V6D0"/>
<dbReference type="OMA" id="TRCKNFF"/>
<evidence type="ECO:0000313" key="12">
    <source>
        <dbReference type="Ensembl" id="ENSCLAP00000010823.1"/>
    </source>
</evidence>
<comment type="subcellular location">
    <subcellularLocation>
        <location evidence="1">Secreted</location>
    </subcellularLocation>
</comment>
<keyword evidence="13" id="KW-1185">Reference proteome</keyword>
<feature type="disulfide bond" evidence="8">
    <location>
        <begin position="105"/>
        <end position="116"/>
    </location>
</feature>
<dbReference type="GO" id="GO:0007193">
    <property type="term" value="P:adenylate cyclase-inhibiting G protein-coupled receptor signaling pathway"/>
    <property type="evidence" value="ECO:0007669"/>
    <property type="project" value="Ensembl"/>
</dbReference>
<accession>A0A8C2V6D0</accession>
<comment type="similarity">
    <text evidence="2">Belongs to the somatostatin family.</text>
</comment>
<dbReference type="GO" id="GO:0030334">
    <property type="term" value="P:regulation of cell migration"/>
    <property type="evidence" value="ECO:0007669"/>
    <property type="project" value="TreeGrafter"/>
</dbReference>
<feature type="chain" id="PRO_5034125512" evidence="10">
    <location>
        <begin position="33"/>
        <end position="117"/>
    </location>
</feature>
<gene>
    <name evidence="12" type="primary">CORT</name>
</gene>
<dbReference type="GO" id="GO:0005184">
    <property type="term" value="F:neuropeptide hormone activity"/>
    <property type="evidence" value="ECO:0007669"/>
    <property type="project" value="Ensembl"/>
</dbReference>
<keyword evidence="6 10" id="KW-0732">Signal</keyword>
<keyword evidence="4" id="KW-0165">Cleavage on pair of basic residues</keyword>